<evidence type="ECO:0000313" key="3">
    <source>
        <dbReference type="EMBL" id="SHK00827.1"/>
    </source>
</evidence>
<name>A0A1M6NYL5_9BACT</name>
<dbReference type="PANTHER" id="PTHR30203">
    <property type="entry name" value="OUTER MEMBRANE CATION EFFLUX PROTEIN"/>
    <property type="match status" value="1"/>
</dbReference>
<keyword evidence="2" id="KW-0564">Palmitate</keyword>
<sequence length="469" mass="51119">MKRYLIIPVVGLTLLAAGCSLKPQYTRPEAPVSRDWPEAQAAVQAEPERPQPMDLEWREFITDQALQVVIQTALENNRDLKLAMLNVQRMQALYGVQRAELFPSVGASGSSSHTKTPADLSYSGQVTESDSYRVDLGVTAWEADFFGRIRSLKDAALESYLATEEAQRSAQIALISAVANAYLKLAADQEHLKLSESTLQSQKEAYNLIKSRFDLGLASELDLLRAQTQVETARGDIARYTQLVSQDKNALILLSGTTVPLPERVFPQKLENVQPFKSVSAGIPSEILLTRPDILAAEHQLKAANANIGAARAAFFPRIALTGSVGTASAELSDLFGSGQGTWSFMPQISVPIFDPRVYSAYKVSQADMDIAVAQYEKAIQTAFRETADAIAVENTVGEQLSAGEALVEALDKSYTLAGVRYDKGIDSYLSVLDAQRSLYAAQQQLIDIRIAKLANQIRLYTVLGGGAQ</sequence>
<comment type="similarity">
    <text evidence="1 2">Belongs to the outer membrane factor (OMF) (TC 1.B.17) family.</text>
</comment>
<dbReference type="STRING" id="1121393.SAMN02745216_02705"/>
<evidence type="ECO:0000256" key="2">
    <source>
        <dbReference type="RuleBase" id="RU362097"/>
    </source>
</evidence>
<dbReference type="Pfam" id="PF02321">
    <property type="entry name" value="OEP"/>
    <property type="match status" value="2"/>
</dbReference>
<dbReference type="OrthoDB" id="9783163at2"/>
<dbReference type="GO" id="GO:0015562">
    <property type="term" value="F:efflux transmembrane transporter activity"/>
    <property type="evidence" value="ECO:0007669"/>
    <property type="project" value="InterPro"/>
</dbReference>
<comment type="subcellular location">
    <subcellularLocation>
        <location evidence="2">Cell membrane</location>
        <topology evidence="2">Lipid-anchor</topology>
    </subcellularLocation>
</comment>
<keyword evidence="2" id="KW-0812">Transmembrane</keyword>
<keyword evidence="2" id="KW-0472">Membrane</keyword>
<dbReference type="EMBL" id="FQZU01000016">
    <property type="protein sequence ID" value="SHK00827.1"/>
    <property type="molecule type" value="Genomic_DNA"/>
</dbReference>
<proteinExistence type="inferred from homology"/>
<dbReference type="PROSITE" id="PS51257">
    <property type="entry name" value="PROKAR_LIPOPROTEIN"/>
    <property type="match status" value="1"/>
</dbReference>
<evidence type="ECO:0000256" key="1">
    <source>
        <dbReference type="ARBA" id="ARBA00007613"/>
    </source>
</evidence>
<dbReference type="NCBIfam" id="TIGR01845">
    <property type="entry name" value="outer_NodT"/>
    <property type="match status" value="1"/>
</dbReference>
<dbReference type="AlphaFoldDB" id="A0A1M6NYL5"/>
<keyword evidence="2" id="KW-1134">Transmembrane beta strand</keyword>
<protein>
    <submittedName>
        <fullName evidence="3">Outer membrane protein, multidrug efflux system</fullName>
    </submittedName>
</protein>
<dbReference type="Gene3D" id="1.20.1600.10">
    <property type="entry name" value="Outer membrane efflux proteins (OEP)"/>
    <property type="match status" value="1"/>
</dbReference>
<organism evidence="3 4">
    <name type="scientific">Desulfatibacillum alkenivorans DSM 16219</name>
    <dbReference type="NCBI Taxonomy" id="1121393"/>
    <lineage>
        <taxon>Bacteria</taxon>
        <taxon>Pseudomonadati</taxon>
        <taxon>Thermodesulfobacteriota</taxon>
        <taxon>Desulfobacteria</taxon>
        <taxon>Desulfobacterales</taxon>
        <taxon>Desulfatibacillaceae</taxon>
        <taxon>Desulfatibacillum</taxon>
    </lineage>
</organism>
<dbReference type="GO" id="GO:0005886">
    <property type="term" value="C:plasma membrane"/>
    <property type="evidence" value="ECO:0007669"/>
    <property type="project" value="UniProtKB-SubCell"/>
</dbReference>
<dbReference type="Proteomes" id="UP000183994">
    <property type="component" value="Unassembled WGS sequence"/>
</dbReference>
<dbReference type="InterPro" id="IPR003423">
    <property type="entry name" value="OMP_efflux"/>
</dbReference>
<keyword evidence="4" id="KW-1185">Reference proteome</keyword>
<evidence type="ECO:0000313" key="4">
    <source>
        <dbReference type="Proteomes" id="UP000183994"/>
    </source>
</evidence>
<reference evidence="4" key="1">
    <citation type="submission" date="2016-11" db="EMBL/GenBank/DDBJ databases">
        <authorList>
            <person name="Varghese N."/>
            <person name="Submissions S."/>
        </authorList>
    </citation>
    <scope>NUCLEOTIDE SEQUENCE [LARGE SCALE GENOMIC DNA]</scope>
    <source>
        <strain evidence="4">DSM 16219</strain>
    </source>
</reference>
<dbReference type="PANTHER" id="PTHR30203:SF33">
    <property type="entry name" value="BLR4455 PROTEIN"/>
    <property type="match status" value="1"/>
</dbReference>
<dbReference type="RefSeq" id="WP_073476637.1">
    <property type="nucleotide sequence ID" value="NZ_FQZU01000016.1"/>
</dbReference>
<keyword evidence="2" id="KW-0449">Lipoprotein</keyword>
<dbReference type="InterPro" id="IPR010131">
    <property type="entry name" value="MdtP/NodT-like"/>
</dbReference>
<dbReference type="SUPFAM" id="SSF56954">
    <property type="entry name" value="Outer membrane efflux proteins (OEP)"/>
    <property type="match status" value="1"/>
</dbReference>
<dbReference type="Gene3D" id="2.20.200.10">
    <property type="entry name" value="Outer membrane efflux proteins (OEP)"/>
    <property type="match status" value="1"/>
</dbReference>
<accession>A0A1M6NYL5</accession>
<gene>
    <name evidence="3" type="ORF">SAMN02745216_02705</name>
</gene>